<reference evidence="1" key="1">
    <citation type="journal article" date="2012" name="Nat. Biotechnol.">
        <title>Reference genome sequence of the model plant Setaria.</title>
        <authorList>
            <person name="Bennetzen J.L."/>
            <person name="Schmutz J."/>
            <person name="Wang H."/>
            <person name="Percifield R."/>
            <person name="Hawkins J."/>
            <person name="Pontaroli A.C."/>
            <person name="Estep M."/>
            <person name="Feng L."/>
            <person name="Vaughn J.N."/>
            <person name="Grimwood J."/>
            <person name="Jenkins J."/>
            <person name="Barry K."/>
            <person name="Lindquist E."/>
            <person name="Hellsten U."/>
            <person name="Deshpande S."/>
            <person name="Wang X."/>
            <person name="Wu X."/>
            <person name="Mitros T."/>
            <person name="Triplett J."/>
            <person name="Yang X."/>
            <person name="Ye C.Y."/>
            <person name="Mauro-Herrera M."/>
            <person name="Wang L."/>
            <person name="Li P."/>
            <person name="Sharma M."/>
            <person name="Sharma R."/>
            <person name="Ronald P.C."/>
            <person name="Panaud O."/>
            <person name="Kellogg E.A."/>
            <person name="Brutnell T.P."/>
            <person name="Doust A.N."/>
            <person name="Tuskan G.A."/>
            <person name="Rokhsar D."/>
            <person name="Devos K.M."/>
        </authorList>
    </citation>
    <scope>NUCLEOTIDE SEQUENCE [LARGE SCALE GENOMIC DNA]</scope>
    <source>
        <strain evidence="1">Yugu1</strain>
    </source>
</reference>
<protein>
    <recommendedName>
        <fullName evidence="2">DUF1618 domain-containing protein</fullName>
    </recommendedName>
</protein>
<gene>
    <name evidence="1" type="ORF">SETIT_2G149900v2</name>
</gene>
<dbReference type="OrthoDB" id="662234at2759"/>
<evidence type="ECO:0008006" key="2">
    <source>
        <dbReference type="Google" id="ProtNLM"/>
    </source>
</evidence>
<accession>A0A368PZA3</accession>
<dbReference type="AlphaFoldDB" id="A0A368PZA3"/>
<evidence type="ECO:0000313" key="1">
    <source>
        <dbReference type="EMBL" id="RCV10962.1"/>
    </source>
</evidence>
<dbReference type="PANTHER" id="PTHR33207">
    <property type="entry name" value="F-BOX DOMAIN CONTAINING PROTEIN-RELATED"/>
    <property type="match status" value="1"/>
</dbReference>
<organism evidence="1">
    <name type="scientific">Setaria italica</name>
    <name type="common">Foxtail millet</name>
    <name type="synonym">Panicum italicum</name>
    <dbReference type="NCBI Taxonomy" id="4555"/>
    <lineage>
        <taxon>Eukaryota</taxon>
        <taxon>Viridiplantae</taxon>
        <taxon>Streptophyta</taxon>
        <taxon>Embryophyta</taxon>
        <taxon>Tracheophyta</taxon>
        <taxon>Spermatophyta</taxon>
        <taxon>Magnoliopsida</taxon>
        <taxon>Liliopsida</taxon>
        <taxon>Poales</taxon>
        <taxon>Poaceae</taxon>
        <taxon>PACMAD clade</taxon>
        <taxon>Panicoideae</taxon>
        <taxon>Panicodae</taxon>
        <taxon>Paniceae</taxon>
        <taxon>Cenchrinae</taxon>
        <taxon>Setaria</taxon>
    </lineage>
</organism>
<dbReference type="STRING" id="4555.A0A368PZA3"/>
<name>A0A368PZA3_SETIT</name>
<reference evidence="1" key="2">
    <citation type="submission" date="2015-07" db="EMBL/GenBank/DDBJ databases">
        <authorList>
            <person name="Noorani M."/>
        </authorList>
    </citation>
    <scope>NUCLEOTIDE SEQUENCE</scope>
    <source>
        <strain evidence="1">Yugu1</strain>
    </source>
</reference>
<dbReference type="EMBL" id="CM003529">
    <property type="protein sequence ID" value="RCV10962.1"/>
    <property type="molecule type" value="Genomic_DNA"/>
</dbReference>
<sequence>MAAVRASVAARRLTRRFLSSFFSSPSAGSASASRTLLGHFHHPTSTARPVLVRSASAPVFQPLSAGSPRLSLDFLSADAATSEFSLFDSHVGLLLLLKATDAGPRFLVCDPVSRRHALLPSLPAAAFSDGEFLSAALLSRAAGSGLEFRAVCLTVQADRLRLWLAWSGDGEVSWLGLPPSRDFRVKWPLSWSEKRCVRAAGSLYWHISNNDSVLALDPNTLRLSYLRAPAVIWDDLGFPNYRIGETPGDGRLCFAALDSQVLRLCARGAGGDDGWVLEREVSLVEEFDALTNLPMACPWLGNIDPGRTGKVFIRTFGHGHFSYDMDTGKLDRLTTDDGQEYGHPIFAYFSAPDGGSSG</sequence>
<proteinExistence type="predicted"/>